<dbReference type="EMBL" id="CM017887">
    <property type="protein sequence ID" value="KAG1370915.1"/>
    <property type="molecule type" value="Genomic_DNA"/>
</dbReference>
<reference evidence="2" key="1">
    <citation type="journal article" date="2017" name="Gigascience">
        <title>The genome draft of coconut (Cocos nucifera).</title>
        <authorList>
            <person name="Xiao Y."/>
            <person name="Xu P."/>
            <person name="Fan H."/>
            <person name="Baudouin L."/>
            <person name="Xia W."/>
            <person name="Bocs S."/>
            <person name="Xu J."/>
            <person name="Li Q."/>
            <person name="Guo A."/>
            <person name="Zhou L."/>
            <person name="Li J."/>
            <person name="Wu Y."/>
            <person name="Ma Z."/>
            <person name="Armero A."/>
            <person name="Issali A.E."/>
            <person name="Liu N."/>
            <person name="Peng M."/>
            <person name="Yang Y."/>
        </authorList>
    </citation>
    <scope>NUCLEOTIDE SEQUENCE</scope>
    <source>
        <tissue evidence="2">Spear leaf of Hainan Tall coconut</tissue>
    </source>
</reference>
<protein>
    <submittedName>
        <fullName evidence="2">Uncharacterized protein</fullName>
    </submittedName>
</protein>
<feature type="region of interest" description="Disordered" evidence="1">
    <location>
        <begin position="130"/>
        <end position="152"/>
    </location>
</feature>
<gene>
    <name evidence="2" type="ORF">COCNU_16G000090</name>
</gene>
<dbReference type="AlphaFoldDB" id="A0A8K0IXF7"/>
<dbReference type="Proteomes" id="UP000797356">
    <property type="component" value="Chromosome 16"/>
</dbReference>
<name>A0A8K0IXF7_COCNU</name>
<sequence length="224" mass="23913">MRSPPDLGASTAGRSRATTVSLDPHAIAGFGRRFTGSLIHRAGSMRLHAGFSTVACHCRYSRPTIAGFRIPGTRFLSGFCCAHKSPPSNPNPTSAYAPSRWPPLWHAVAAVVRAPLPDRRAIVGSVLHRAGSRHYSTSPPPDLKPPPPDLKPPRHLQPMDLVVCATSSDLGHDLGDGARIPIDDIDVGIARKEKIQPNLPAALSVSPTGSCCTRACWPCSTSRR</sequence>
<feature type="compositionally biased region" description="Pro residues" evidence="1">
    <location>
        <begin position="138"/>
        <end position="150"/>
    </location>
</feature>
<proteinExistence type="predicted"/>
<comment type="caution">
    <text evidence="2">The sequence shown here is derived from an EMBL/GenBank/DDBJ whole genome shotgun (WGS) entry which is preliminary data.</text>
</comment>
<evidence type="ECO:0000313" key="3">
    <source>
        <dbReference type="Proteomes" id="UP000797356"/>
    </source>
</evidence>
<keyword evidence="3" id="KW-1185">Reference proteome</keyword>
<organism evidence="2 3">
    <name type="scientific">Cocos nucifera</name>
    <name type="common">Coconut palm</name>
    <dbReference type="NCBI Taxonomy" id="13894"/>
    <lineage>
        <taxon>Eukaryota</taxon>
        <taxon>Viridiplantae</taxon>
        <taxon>Streptophyta</taxon>
        <taxon>Embryophyta</taxon>
        <taxon>Tracheophyta</taxon>
        <taxon>Spermatophyta</taxon>
        <taxon>Magnoliopsida</taxon>
        <taxon>Liliopsida</taxon>
        <taxon>Arecaceae</taxon>
        <taxon>Arecoideae</taxon>
        <taxon>Cocoseae</taxon>
        <taxon>Attaleinae</taxon>
        <taxon>Cocos</taxon>
    </lineage>
</organism>
<evidence type="ECO:0000256" key="1">
    <source>
        <dbReference type="SAM" id="MobiDB-lite"/>
    </source>
</evidence>
<evidence type="ECO:0000313" key="2">
    <source>
        <dbReference type="EMBL" id="KAG1370915.1"/>
    </source>
</evidence>
<accession>A0A8K0IXF7</accession>
<reference evidence="2" key="2">
    <citation type="submission" date="2019-07" db="EMBL/GenBank/DDBJ databases">
        <authorList>
            <person name="Yang Y."/>
            <person name="Bocs S."/>
            <person name="Baudouin L."/>
        </authorList>
    </citation>
    <scope>NUCLEOTIDE SEQUENCE</scope>
    <source>
        <tissue evidence="2">Spear leaf of Hainan Tall coconut</tissue>
    </source>
</reference>